<evidence type="ECO:0000313" key="4">
    <source>
        <dbReference type="Proteomes" id="UP000007129"/>
    </source>
</evidence>
<dbReference type="STRING" id="1126212.K2S3R6"/>
<proteinExistence type="predicted"/>
<feature type="domain" description="FCP1 homology" evidence="2">
    <location>
        <begin position="399"/>
        <end position="570"/>
    </location>
</feature>
<evidence type="ECO:0000256" key="1">
    <source>
        <dbReference type="SAM" id="MobiDB-lite"/>
    </source>
</evidence>
<dbReference type="AlphaFoldDB" id="K2S3R6"/>
<feature type="compositionally biased region" description="Basic residues" evidence="1">
    <location>
        <begin position="91"/>
        <end position="106"/>
    </location>
</feature>
<gene>
    <name evidence="3" type="ORF">MPH_03053</name>
</gene>
<evidence type="ECO:0000259" key="2">
    <source>
        <dbReference type="PROSITE" id="PS50969"/>
    </source>
</evidence>
<dbReference type="EMBL" id="AHHD01000157">
    <property type="protein sequence ID" value="EKG19672.1"/>
    <property type="molecule type" value="Genomic_DNA"/>
</dbReference>
<dbReference type="Pfam" id="PF03031">
    <property type="entry name" value="NIF"/>
    <property type="match status" value="1"/>
</dbReference>
<protein>
    <submittedName>
        <fullName evidence="3">NLI interacting factor</fullName>
    </submittedName>
</protein>
<organism evidence="3 4">
    <name type="scientific">Macrophomina phaseolina (strain MS6)</name>
    <name type="common">Charcoal rot fungus</name>
    <dbReference type="NCBI Taxonomy" id="1126212"/>
    <lineage>
        <taxon>Eukaryota</taxon>
        <taxon>Fungi</taxon>
        <taxon>Dikarya</taxon>
        <taxon>Ascomycota</taxon>
        <taxon>Pezizomycotina</taxon>
        <taxon>Dothideomycetes</taxon>
        <taxon>Dothideomycetes incertae sedis</taxon>
        <taxon>Botryosphaeriales</taxon>
        <taxon>Botryosphaeriaceae</taxon>
        <taxon>Macrophomina</taxon>
    </lineage>
</organism>
<dbReference type="PANTHER" id="PTHR12210">
    <property type="entry name" value="DULLARD PROTEIN PHOSPHATASE"/>
    <property type="match status" value="1"/>
</dbReference>
<dbReference type="InterPro" id="IPR036412">
    <property type="entry name" value="HAD-like_sf"/>
</dbReference>
<feature type="region of interest" description="Disordered" evidence="1">
    <location>
        <begin position="315"/>
        <end position="396"/>
    </location>
</feature>
<dbReference type="HOGENOM" id="CLU_433499_0_0_1"/>
<dbReference type="InParanoid" id="K2S3R6"/>
<dbReference type="PROSITE" id="PS50969">
    <property type="entry name" value="FCP1"/>
    <property type="match status" value="1"/>
</dbReference>
<dbReference type="SMART" id="SM00577">
    <property type="entry name" value="CPDc"/>
    <property type="match status" value="1"/>
</dbReference>
<evidence type="ECO:0000313" key="3">
    <source>
        <dbReference type="EMBL" id="EKG19672.1"/>
    </source>
</evidence>
<dbReference type="OrthoDB" id="1711508at2759"/>
<dbReference type="InterPro" id="IPR023214">
    <property type="entry name" value="HAD_sf"/>
</dbReference>
<dbReference type="Proteomes" id="UP000007129">
    <property type="component" value="Unassembled WGS sequence"/>
</dbReference>
<dbReference type="Gene3D" id="3.40.50.1000">
    <property type="entry name" value="HAD superfamily/HAD-like"/>
    <property type="match status" value="1"/>
</dbReference>
<comment type="caution">
    <text evidence="3">The sequence shown here is derived from an EMBL/GenBank/DDBJ whole genome shotgun (WGS) entry which is preliminary data.</text>
</comment>
<name>K2S3R6_MACPH</name>
<feature type="region of interest" description="Disordered" evidence="1">
    <location>
        <begin position="37"/>
        <end position="154"/>
    </location>
</feature>
<dbReference type="InterPro" id="IPR050365">
    <property type="entry name" value="TIM50"/>
</dbReference>
<dbReference type="SUPFAM" id="SSF56784">
    <property type="entry name" value="HAD-like"/>
    <property type="match status" value="1"/>
</dbReference>
<sequence>MEASTFLPLPRYSTTTTCLSLHQPSASFDTDQTLVAQMGKKKNNAKKLNQQQPAAAATPAAGSPLPHRPTPTQAPFASGAAPAKSQPAQGRKSKSQKKRAQRKTRRERQALAGQPGARPPPASAPGSEDPIAYFTSGHGHGEGKGDDQSSQGSFVGQPLLEALDTVQMDGVPTGADDNPHGYNLQNATWDWNKFNGGINATDNAAHANEAGDWTSSKSSAPFSSQEAGTSQAYIAAAPDAMSAYAQYAYSAPPLIYGQSPGWNQYQQQSNTFHQTGYYTTQQGLGGPHYIHGHTNSFTPNSPAAVLNRGLATKAGMKSGLVSPERTSESEGGESVGNKQVRRSKRLAAKEIFPDSQQMVSSPSNWRQRSTSPNKGKYPSKPNPHPEYIKDASKPTKPLPTPQTLLIVIDLNGTLVHRPSRKNSSRIIVRPYVQAFLNYLLVNHRVMVWSSARPENVDKMCSQLFSPHHRSQLVAEWGRDTLDLTPEQYNQKVQVYKQLWKVWHVAAEQKWHPRHQSGRRFHQNNTFLIDDSLLKANSEPHNLIQVEEFEGKPDQMQTDVLRQVVGYLEAARWVNNVSAWVNHDGQRFEYGKGWDYQWPEGTLPGAVPDGSPARDLSGAGFESWRQSLGRHT</sequence>
<dbReference type="eggNOG" id="KOG1605">
    <property type="taxonomic scope" value="Eukaryota"/>
</dbReference>
<feature type="compositionally biased region" description="Low complexity" evidence="1">
    <location>
        <begin position="46"/>
        <end position="61"/>
    </location>
</feature>
<reference evidence="3 4" key="1">
    <citation type="journal article" date="2012" name="BMC Genomics">
        <title>Tools to kill: Genome of one of the most destructive plant pathogenic fungi Macrophomina phaseolina.</title>
        <authorList>
            <person name="Islam M.S."/>
            <person name="Haque M.S."/>
            <person name="Islam M.M."/>
            <person name="Emdad E.M."/>
            <person name="Halim A."/>
            <person name="Hossen Q.M.M."/>
            <person name="Hossain M.Z."/>
            <person name="Ahmed B."/>
            <person name="Rahim S."/>
            <person name="Rahman M.S."/>
            <person name="Alam M.M."/>
            <person name="Hou S."/>
            <person name="Wan X."/>
            <person name="Saito J.A."/>
            <person name="Alam M."/>
        </authorList>
    </citation>
    <scope>NUCLEOTIDE SEQUENCE [LARGE SCALE GENOMIC DNA]</scope>
    <source>
        <strain evidence="3 4">MS6</strain>
    </source>
</reference>
<feature type="compositionally biased region" description="Polar residues" evidence="1">
    <location>
        <begin position="354"/>
        <end position="373"/>
    </location>
</feature>
<dbReference type="VEuPathDB" id="FungiDB:MPH_03053"/>
<dbReference type="InterPro" id="IPR004274">
    <property type="entry name" value="FCP1_dom"/>
</dbReference>
<accession>K2S3R6</accession>